<reference evidence="1" key="1">
    <citation type="journal article" date="2014" name="Front. Microbiol.">
        <title>High frequency of phylogenetically diverse reductive dehalogenase-homologous genes in deep subseafloor sedimentary metagenomes.</title>
        <authorList>
            <person name="Kawai M."/>
            <person name="Futagami T."/>
            <person name="Toyoda A."/>
            <person name="Takaki Y."/>
            <person name="Nishi S."/>
            <person name="Hori S."/>
            <person name="Arai W."/>
            <person name="Tsubouchi T."/>
            <person name="Morono Y."/>
            <person name="Uchiyama I."/>
            <person name="Ito T."/>
            <person name="Fujiyama A."/>
            <person name="Inagaki F."/>
            <person name="Takami H."/>
        </authorList>
    </citation>
    <scope>NUCLEOTIDE SEQUENCE</scope>
    <source>
        <strain evidence="1">Expedition CK06-06</strain>
    </source>
</reference>
<gene>
    <name evidence="1" type="ORF">S01H4_62772</name>
</gene>
<feature type="non-terminal residue" evidence="1">
    <location>
        <position position="151"/>
    </location>
</feature>
<feature type="non-terminal residue" evidence="1">
    <location>
        <position position="1"/>
    </location>
</feature>
<proteinExistence type="predicted"/>
<dbReference type="AlphaFoldDB" id="X1CLS9"/>
<comment type="caution">
    <text evidence="1">The sequence shown here is derived from an EMBL/GenBank/DDBJ whole genome shotgun (WGS) entry which is preliminary data.</text>
</comment>
<evidence type="ECO:0000313" key="1">
    <source>
        <dbReference type="EMBL" id="GAH08702.1"/>
    </source>
</evidence>
<accession>X1CLS9</accession>
<name>X1CLS9_9ZZZZ</name>
<protein>
    <recommendedName>
        <fullName evidence="2">DRTGG domain-containing protein</fullName>
    </recommendedName>
</protein>
<sequence>IPFQLKAGLSGNVVEIISNRGAVVETTGALIQGVWGNDLIGSGNLVVRTDTPDEVLSANKLDTSLRGTIVAVGTCEDEEVLKIAESLPLRGLIFASMRPDLIPTAVEIKVPVILMEGYGNCPMNVDAFELLTRNNGHTVSVNAQAWDRYRG</sequence>
<evidence type="ECO:0008006" key="2">
    <source>
        <dbReference type="Google" id="ProtNLM"/>
    </source>
</evidence>
<organism evidence="1">
    <name type="scientific">marine sediment metagenome</name>
    <dbReference type="NCBI Taxonomy" id="412755"/>
    <lineage>
        <taxon>unclassified sequences</taxon>
        <taxon>metagenomes</taxon>
        <taxon>ecological metagenomes</taxon>
    </lineage>
</organism>
<dbReference type="EMBL" id="BART01037554">
    <property type="protein sequence ID" value="GAH08702.1"/>
    <property type="molecule type" value="Genomic_DNA"/>
</dbReference>